<proteinExistence type="predicted"/>
<dbReference type="InterPro" id="IPR051179">
    <property type="entry name" value="WD_repeat_multifunction"/>
</dbReference>
<protein>
    <submittedName>
        <fullName evidence="3">Uncharacterized protein</fullName>
    </submittedName>
</protein>
<accession>A0A1B6JJQ2</accession>
<dbReference type="Gene3D" id="2.130.10.10">
    <property type="entry name" value="YVTN repeat-like/Quinoprotein amine dehydrogenase"/>
    <property type="match status" value="1"/>
</dbReference>
<gene>
    <name evidence="3" type="ORF">g.47599</name>
</gene>
<dbReference type="InterPro" id="IPR015943">
    <property type="entry name" value="WD40/YVTN_repeat-like_dom_sf"/>
</dbReference>
<keyword evidence="2" id="KW-0677">Repeat</keyword>
<dbReference type="SUPFAM" id="SSF50978">
    <property type="entry name" value="WD40 repeat-like"/>
    <property type="match status" value="1"/>
</dbReference>
<sequence>PDDTYPRSLENCILNNDPSGKSPNGSVLLPENYNATCMTTLHNIVIVGTKEGHLIGFSQHTLKQRFCKEIHSDSIICLQRISDYLMTGSADSTVSILTMAKKQSKKISVLQIPETAPVMCLECKFGHVYGGTKTGFMVVYKLIMKETQTIEVKKINVQKLTNSSIVALRAVNVESDIHVIVASRGEQITVRSAFTGAVIRTFDWCDTVYCLKLHKKSTSVYCGTNTKGVKVVDYVSGENVRDCQVGRAVVKIAFFRNVMFAACYDGKVYFYDLKNQKLINSLVASKGIIVNMIIFKGKIFVVDNKKELHVMPFPEELKLHFNTNGKD</sequence>
<keyword evidence="1" id="KW-0853">WD repeat</keyword>
<evidence type="ECO:0000256" key="2">
    <source>
        <dbReference type="ARBA" id="ARBA00022737"/>
    </source>
</evidence>
<dbReference type="PANTHER" id="PTHR19857">
    <property type="entry name" value="MITOCHONDRIAL DIVISION PROTEIN 1-RELATED"/>
    <property type="match status" value="1"/>
</dbReference>
<dbReference type="InterPro" id="IPR036322">
    <property type="entry name" value="WD40_repeat_dom_sf"/>
</dbReference>
<dbReference type="InterPro" id="IPR001680">
    <property type="entry name" value="WD40_rpt"/>
</dbReference>
<dbReference type="PANTHER" id="PTHR19857:SF8">
    <property type="entry name" value="ANGIO-ASSOCIATED MIGRATORY CELL PROTEIN"/>
    <property type="match status" value="1"/>
</dbReference>
<evidence type="ECO:0000313" key="3">
    <source>
        <dbReference type="EMBL" id="JAS99405.1"/>
    </source>
</evidence>
<dbReference type="AlphaFoldDB" id="A0A1B6JJQ2"/>
<dbReference type="EMBL" id="GECU01008301">
    <property type="protein sequence ID" value="JAS99405.1"/>
    <property type="molecule type" value="Transcribed_RNA"/>
</dbReference>
<reference evidence="3" key="1">
    <citation type="submission" date="2015-11" db="EMBL/GenBank/DDBJ databases">
        <title>De novo transcriptome assembly of four potential Pierce s Disease insect vectors from Arizona vineyards.</title>
        <authorList>
            <person name="Tassone E.E."/>
        </authorList>
    </citation>
    <scope>NUCLEOTIDE SEQUENCE</scope>
</reference>
<organism evidence="3">
    <name type="scientific">Homalodisca liturata</name>
    <dbReference type="NCBI Taxonomy" id="320908"/>
    <lineage>
        <taxon>Eukaryota</taxon>
        <taxon>Metazoa</taxon>
        <taxon>Ecdysozoa</taxon>
        <taxon>Arthropoda</taxon>
        <taxon>Hexapoda</taxon>
        <taxon>Insecta</taxon>
        <taxon>Pterygota</taxon>
        <taxon>Neoptera</taxon>
        <taxon>Paraneoptera</taxon>
        <taxon>Hemiptera</taxon>
        <taxon>Auchenorrhyncha</taxon>
        <taxon>Membracoidea</taxon>
        <taxon>Cicadellidae</taxon>
        <taxon>Cicadellinae</taxon>
        <taxon>Proconiini</taxon>
        <taxon>Homalodisca</taxon>
    </lineage>
</organism>
<dbReference type="SMART" id="SM00320">
    <property type="entry name" value="WD40"/>
    <property type="match status" value="3"/>
</dbReference>
<evidence type="ECO:0000256" key="1">
    <source>
        <dbReference type="ARBA" id="ARBA00022574"/>
    </source>
</evidence>
<name>A0A1B6JJQ2_9HEMI</name>
<feature type="non-terminal residue" evidence="3">
    <location>
        <position position="1"/>
    </location>
</feature>